<evidence type="ECO:0008006" key="9">
    <source>
        <dbReference type="Google" id="ProtNLM"/>
    </source>
</evidence>
<gene>
    <name evidence="7" type="ORF">DEH84_10545</name>
</gene>
<evidence type="ECO:0000256" key="3">
    <source>
        <dbReference type="ARBA" id="ARBA00022692"/>
    </source>
</evidence>
<evidence type="ECO:0000256" key="1">
    <source>
        <dbReference type="ARBA" id="ARBA00004651"/>
    </source>
</evidence>
<dbReference type="KEGG" id="aon:DEH84_10545"/>
<keyword evidence="5 6" id="KW-0472">Membrane</keyword>
<proteinExistence type="predicted"/>
<organism evidence="7 8">
    <name type="scientific">Aquabacterium olei</name>
    <dbReference type="NCBI Taxonomy" id="1296669"/>
    <lineage>
        <taxon>Bacteria</taxon>
        <taxon>Pseudomonadati</taxon>
        <taxon>Pseudomonadota</taxon>
        <taxon>Betaproteobacteria</taxon>
        <taxon>Burkholderiales</taxon>
        <taxon>Aquabacterium</taxon>
    </lineage>
</organism>
<evidence type="ECO:0000256" key="2">
    <source>
        <dbReference type="ARBA" id="ARBA00022475"/>
    </source>
</evidence>
<dbReference type="Pfam" id="PF03706">
    <property type="entry name" value="LPG_synthase_TM"/>
    <property type="match status" value="1"/>
</dbReference>
<evidence type="ECO:0000256" key="6">
    <source>
        <dbReference type="SAM" id="Phobius"/>
    </source>
</evidence>
<feature type="transmembrane region" description="Helical" evidence="6">
    <location>
        <begin position="72"/>
        <end position="92"/>
    </location>
</feature>
<name>A0A2U8FRX5_9BURK</name>
<evidence type="ECO:0000313" key="7">
    <source>
        <dbReference type="EMBL" id="AWI53815.1"/>
    </source>
</evidence>
<feature type="transmembrane region" description="Helical" evidence="6">
    <location>
        <begin position="348"/>
        <end position="373"/>
    </location>
</feature>
<dbReference type="AlphaFoldDB" id="A0A2U8FRX5"/>
<accession>A0A2U8FRX5</accession>
<keyword evidence="3 6" id="KW-0812">Transmembrane</keyword>
<sequence>MHPNRAGLKLKLILDRPSAWPVCRALCNAPRARAPRCGTITGCLVASAATVSASPTPSSDAPRPAARRARMAVAWAVGLGLLAWLLSHVPLAQLTAALQRPAPGIWLLTLAGLLGSYALRAARVQVVFDLASSAPPSRRVLGLRMDALRVILMHNAAVNLLPMRAGELSFPWLASRQLGLSVPRAVACLLWMRVQDLAVLILLGIVLWPGLDWAMRIGALATVAGAWHIGNRLLARWLAAHPNADAVPGGLRGLLTKVRHALLEPAHHHPLAWFFTAANWSLKLAAGACLLSAISTAPWGTAWSGALGGELAAIVPLQGPAGFGTYEAGVWAGFAAHLPRGSAALAQAIPAALALHVCFLLCAVLAGAIASLLNHIERPAAPHTPASSGRG</sequence>
<comment type="subcellular location">
    <subcellularLocation>
        <location evidence="1">Cell membrane</location>
        <topology evidence="1">Multi-pass membrane protein</topology>
    </subcellularLocation>
</comment>
<evidence type="ECO:0000313" key="8">
    <source>
        <dbReference type="Proteomes" id="UP000244892"/>
    </source>
</evidence>
<keyword evidence="2" id="KW-1003">Cell membrane</keyword>
<evidence type="ECO:0000256" key="4">
    <source>
        <dbReference type="ARBA" id="ARBA00022989"/>
    </source>
</evidence>
<dbReference type="GO" id="GO:0005886">
    <property type="term" value="C:plasma membrane"/>
    <property type="evidence" value="ECO:0007669"/>
    <property type="project" value="UniProtKB-SubCell"/>
</dbReference>
<dbReference type="InterPro" id="IPR022791">
    <property type="entry name" value="L-PG_synthase/AglD"/>
</dbReference>
<dbReference type="EMBL" id="CP029210">
    <property type="protein sequence ID" value="AWI53815.1"/>
    <property type="molecule type" value="Genomic_DNA"/>
</dbReference>
<protein>
    <recommendedName>
        <fullName evidence="9">Lysylphosphatidylglycerol synthetase family protein</fullName>
    </recommendedName>
</protein>
<keyword evidence="8" id="KW-1185">Reference proteome</keyword>
<keyword evidence="4 6" id="KW-1133">Transmembrane helix</keyword>
<reference evidence="7 8" key="1">
    <citation type="submission" date="2018-05" db="EMBL/GenBank/DDBJ databases">
        <title>complete genome sequence of Aquabacterium olei NBRC 110486.</title>
        <authorList>
            <person name="Tang B."/>
            <person name="Chang J."/>
            <person name="Zhang L."/>
            <person name="Yang H."/>
        </authorList>
    </citation>
    <scope>NUCLEOTIDE SEQUENCE [LARGE SCALE GENOMIC DNA]</scope>
    <source>
        <strain evidence="7 8">NBRC 110486</strain>
    </source>
</reference>
<dbReference type="Proteomes" id="UP000244892">
    <property type="component" value="Chromosome"/>
</dbReference>
<evidence type="ECO:0000256" key="5">
    <source>
        <dbReference type="ARBA" id="ARBA00023136"/>
    </source>
</evidence>
<feature type="transmembrane region" description="Helical" evidence="6">
    <location>
        <begin position="104"/>
        <end position="122"/>
    </location>
</feature>